<evidence type="ECO:0000256" key="3">
    <source>
        <dbReference type="ARBA" id="ARBA00023125"/>
    </source>
</evidence>
<dbReference type="RefSeq" id="WP_053996783.1">
    <property type="nucleotide sequence ID" value="NZ_CP065643.1"/>
</dbReference>
<dbReference type="AlphaFoldDB" id="A0A0N0CUF8"/>
<dbReference type="PANTHER" id="PTHR30146:SF148">
    <property type="entry name" value="HTH-TYPE TRANSCRIPTIONAL REPRESSOR PURR-RELATED"/>
    <property type="match status" value="1"/>
</dbReference>
<dbReference type="SUPFAM" id="SSF53822">
    <property type="entry name" value="Periplasmic binding protein-like I"/>
    <property type="match status" value="1"/>
</dbReference>
<dbReference type="Pfam" id="PF00356">
    <property type="entry name" value="LacI"/>
    <property type="match status" value="1"/>
</dbReference>
<evidence type="ECO:0000256" key="1">
    <source>
        <dbReference type="ARBA" id="ARBA00022491"/>
    </source>
</evidence>
<keyword evidence="2" id="KW-0805">Transcription regulation</keyword>
<dbReference type="CDD" id="cd01392">
    <property type="entry name" value="HTH_LacI"/>
    <property type="match status" value="1"/>
</dbReference>
<dbReference type="InterPro" id="IPR000843">
    <property type="entry name" value="HTH_LacI"/>
</dbReference>
<dbReference type="Pfam" id="PF13377">
    <property type="entry name" value="Peripla_BP_3"/>
    <property type="match status" value="1"/>
</dbReference>
<dbReference type="STRING" id="33935.ADM90_20760"/>
<dbReference type="Proteomes" id="UP000037977">
    <property type="component" value="Unassembled WGS sequence"/>
</dbReference>
<dbReference type="SUPFAM" id="SSF47413">
    <property type="entry name" value="lambda repressor-like DNA-binding domains"/>
    <property type="match status" value="1"/>
</dbReference>
<proteinExistence type="predicted"/>
<dbReference type="PANTHER" id="PTHR30146">
    <property type="entry name" value="LACI-RELATED TRANSCRIPTIONAL REPRESSOR"/>
    <property type="match status" value="1"/>
</dbReference>
<evidence type="ECO:0000256" key="2">
    <source>
        <dbReference type="ARBA" id="ARBA00023015"/>
    </source>
</evidence>
<feature type="domain" description="HTH lacI-type" evidence="5">
    <location>
        <begin position="4"/>
        <end position="59"/>
    </location>
</feature>
<dbReference type="EMBL" id="LGCI01000011">
    <property type="protein sequence ID" value="KOY80281.1"/>
    <property type="molecule type" value="Genomic_DNA"/>
</dbReference>
<reference evidence="6 7" key="1">
    <citation type="submission" date="2015-07" db="EMBL/GenBank/DDBJ databases">
        <title>Genome sequencing project for genomic taxonomy and phylogenomics of Bacillus-like bacteria.</title>
        <authorList>
            <person name="Liu B."/>
            <person name="Wang J."/>
            <person name="Zhu Y."/>
            <person name="Liu G."/>
            <person name="Chen Q."/>
            <person name="Chen Z."/>
            <person name="Che J."/>
            <person name="Ge C."/>
            <person name="Shi H."/>
            <person name="Pan Z."/>
            <person name="Liu X."/>
        </authorList>
    </citation>
    <scope>NUCLEOTIDE SEQUENCE [LARGE SCALE GENOMIC DNA]</scope>
    <source>
        <strain evidence="6 7">DSM 54</strain>
    </source>
</reference>
<dbReference type="InterPro" id="IPR010982">
    <property type="entry name" value="Lambda_DNA-bd_dom_sf"/>
</dbReference>
<name>A0A0N0CUF8_9BACI</name>
<dbReference type="PATRIC" id="fig|33935.3.peg.4393"/>
<sequence>MKKTTIADVARYANVSNSTVSQYLNKRYEYMSTETRKKIEEAVEALQYRPNLMARSLKQKSTFTIGIIVANIIHDFSTKIINALEAEFDKKGFHMIVCNSADNPKKEREHVETLLEKQVDGLIVFPTGENQNLYIRLNQQKMPIVFIDRFIEDVAIPAVLLDNFSAMDMAVEQFQKQPLAIVTTSLALPITPRVERLEGFRQALRKRDLPIDERYIKNGDPSEIEEIFNELFALEQPPRGIIAANDRIAQELMVYIKKHNLHVPDDLQVIAVDDVPYAKFITPSITTLQQPILPMAQKSAALLLAKIKKEQLPHEPQLYRFTPILMERDSTI</sequence>
<keyword evidence="1" id="KW-0678">Repressor</keyword>
<dbReference type="Gene3D" id="1.10.260.40">
    <property type="entry name" value="lambda repressor-like DNA-binding domains"/>
    <property type="match status" value="1"/>
</dbReference>
<dbReference type="Gene3D" id="3.40.50.2300">
    <property type="match status" value="2"/>
</dbReference>
<dbReference type="PROSITE" id="PS50932">
    <property type="entry name" value="HTH_LACI_2"/>
    <property type="match status" value="1"/>
</dbReference>
<evidence type="ECO:0000313" key="6">
    <source>
        <dbReference type="EMBL" id="KOY80281.1"/>
    </source>
</evidence>
<dbReference type="SMART" id="SM00354">
    <property type="entry name" value="HTH_LACI"/>
    <property type="match status" value="1"/>
</dbReference>
<organism evidence="6 7">
    <name type="scientific">Lysinibacillus macroides</name>
    <dbReference type="NCBI Taxonomy" id="33935"/>
    <lineage>
        <taxon>Bacteria</taxon>
        <taxon>Bacillati</taxon>
        <taxon>Bacillota</taxon>
        <taxon>Bacilli</taxon>
        <taxon>Bacillales</taxon>
        <taxon>Bacillaceae</taxon>
        <taxon>Lysinibacillus</taxon>
    </lineage>
</organism>
<keyword evidence="3" id="KW-0238">DNA-binding</keyword>
<evidence type="ECO:0000313" key="7">
    <source>
        <dbReference type="Proteomes" id="UP000037977"/>
    </source>
</evidence>
<keyword evidence="7" id="KW-1185">Reference proteome</keyword>
<dbReference type="InterPro" id="IPR046335">
    <property type="entry name" value="LacI/GalR-like_sensor"/>
</dbReference>
<dbReference type="InterPro" id="IPR028082">
    <property type="entry name" value="Peripla_BP_I"/>
</dbReference>
<dbReference type="PROSITE" id="PS00356">
    <property type="entry name" value="HTH_LACI_1"/>
    <property type="match status" value="1"/>
</dbReference>
<keyword evidence="4" id="KW-0804">Transcription</keyword>
<comment type="caution">
    <text evidence="6">The sequence shown here is derived from an EMBL/GenBank/DDBJ whole genome shotgun (WGS) entry which is preliminary data.</text>
</comment>
<accession>A0A0N0CUF8</accession>
<protein>
    <submittedName>
        <fullName evidence="6">LacI family transcriptional regulator</fullName>
    </submittedName>
</protein>
<dbReference type="GO" id="GO:0003700">
    <property type="term" value="F:DNA-binding transcription factor activity"/>
    <property type="evidence" value="ECO:0007669"/>
    <property type="project" value="TreeGrafter"/>
</dbReference>
<dbReference type="OrthoDB" id="1639518at2"/>
<dbReference type="GO" id="GO:0000976">
    <property type="term" value="F:transcription cis-regulatory region binding"/>
    <property type="evidence" value="ECO:0007669"/>
    <property type="project" value="TreeGrafter"/>
</dbReference>
<evidence type="ECO:0000256" key="4">
    <source>
        <dbReference type="ARBA" id="ARBA00023163"/>
    </source>
</evidence>
<gene>
    <name evidence="6" type="ORF">ADM90_20760</name>
</gene>
<evidence type="ECO:0000259" key="5">
    <source>
        <dbReference type="PROSITE" id="PS50932"/>
    </source>
</evidence>